<reference evidence="3" key="1">
    <citation type="submission" date="2022-11" db="UniProtKB">
        <authorList>
            <consortium name="WormBaseParasite"/>
        </authorList>
    </citation>
    <scope>IDENTIFICATION</scope>
</reference>
<evidence type="ECO:0000313" key="2">
    <source>
        <dbReference type="Proteomes" id="UP000887577"/>
    </source>
</evidence>
<evidence type="ECO:0000313" key="3">
    <source>
        <dbReference type="WBParaSite" id="PSU_v2.g1930.t1"/>
    </source>
</evidence>
<keyword evidence="1" id="KW-1133">Transmembrane helix</keyword>
<keyword evidence="2" id="KW-1185">Reference proteome</keyword>
<accession>A0A914YKA3</accession>
<name>A0A914YKA3_9BILA</name>
<sequence>MATTQIDSENPEVIPTTSSSSWFSNLDPAFPTTAFSMFTNFAIANMFVYGVTGRARLAYISGALTIPLSLFVSLKAATEDFERWKKMRHLREKGLPVKLMPYPYKFDWEDHEIHLRQRKLEREIKNAENLSGTTQN</sequence>
<dbReference type="Proteomes" id="UP000887577">
    <property type="component" value="Unplaced"/>
</dbReference>
<keyword evidence="1" id="KW-0812">Transmembrane</keyword>
<dbReference type="AlphaFoldDB" id="A0A914YKA3"/>
<evidence type="ECO:0000256" key="1">
    <source>
        <dbReference type="SAM" id="Phobius"/>
    </source>
</evidence>
<proteinExistence type="predicted"/>
<keyword evidence="1" id="KW-0472">Membrane</keyword>
<feature type="transmembrane region" description="Helical" evidence="1">
    <location>
        <begin position="29"/>
        <end position="51"/>
    </location>
</feature>
<organism evidence="2 3">
    <name type="scientific">Panagrolaimus superbus</name>
    <dbReference type="NCBI Taxonomy" id="310955"/>
    <lineage>
        <taxon>Eukaryota</taxon>
        <taxon>Metazoa</taxon>
        <taxon>Ecdysozoa</taxon>
        <taxon>Nematoda</taxon>
        <taxon>Chromadorea</taxon>
        <taxon>Rhabditida</taxon>
        <taxon>Tylenchina</taxon>
        <taxon>Panagrolaimomorpha</taxon>
        <taxon>Panagrolaimoidea</taxon>
        <taxon>Panagrolaimidae</taxon>
        <taxon>Panagrolaimus</taxon>
    </lineage>
</organism>
<protein>
    <submittedName>
        <fullName evidence="3">Uncharacterized protein</fullName>
    </submittedName>
</protein>
<dbReference type="WBParaSite" id="PSU_v2.g1930.t1">
    <property type="protein sequence ID" value="PSU_v2.g1930.t1"/>
    <property type="gene ID" value="PSU_v2.g1930"/>
</dbReference>